<dbReference type="SUPFAM" id="SSF46785">
    <property type="entry name" value="Winged helix' DNA-binding domain"/>
    <property type="match status" value="1"/>
</dbReference>
<accession>A0ABT2Z5J2</accession>
<dbReference type="Proteomes" id="UP001652503">
    <property type="component" value="Unassembled WGS sequence"/>
</dbReference>
<evidence type="ECO:0000313" key="6">
    <source>
        <dbReference type="EMBL" id="MCV2866336.1"/>
    </source>
</evidence>
<comment type="caution">
    <text evidence="6">The sequence shown here is derived from an EMBL/GenBank/DDBJ whole genome shotgun (WGS) entry which is preliminary data.</text>
</comment>
<evidence type="ECO:0000313" key="7">
    <source>
        <dbReference type="Proteomes" id="UP001652503"/>
    </source>
</evidence>
<dbReference type="InterPro" id="IPR036390">
    <property type="entry name" value="WH_DNA-bd_sf"/>
</dbReference>
<dbReference type="SUPFAM" id="SSF53850">
    <property type="entry name" value="Periplasmic binding protein-like II"/>
    <property type="match status" value="1"/>
</dbReference>
<dbReference type="Pfam" id="PF00126">
    <property type="entry name" value="HTH_1"/>
    <property type="match status" value="1"/>
</dbReference>
<dbReference type="InterPro" id="IPR036388">
    <property type="entry name" value="WH-like_DNA-bd_sf"/>
</dbReference>
<comment type="similarity">
    <text evidence="1">Belongs to the LysR transcriptional regulatory family.</text>
</comment>
<evidence type="ECO:0000259" key="5">
    <source>
        <dbReference type="PROSITE" id="PS50931"/>
    </source>
</evidence>
<dbReference type="RefSeq" id="WP_263722866.1">
    <property type="nucleotide sequence ID" value="NZ_JAOWLA010000018.1"/>
</dbReference>
<name>A0ABT2Z5J2_9RHOB</name>
<keyword evidence="3" id="KW-0238">DNA-binding</keyword>
<evidence type="ECO:0000256" key="3">
    <source>
        <dbReference type="ARBA" id="ARBA00023125"/>
    </source>
</evidence>
<dbReference type="InterPro" id="IPR005119">
    <property type="entry name" value="LysR_subst-bd"/>
</dbReference>
<dbReference type="Gene3D" id="1.10.10.10">
    <property type="entry name" value="Winged helix-like DNA-binding domain superfamily/Winged helix DNA-binding domain"/>
    <property type="match status" value="1"/>
</dbReference>
<protein>
    <submittedName>
        <fullName evidence="6">LysR family transcriptional regulator</fullName>
    </submittedName>
</protein>
<keyword evidence="4" id="KW-0804">Transcription</keyword>
<keyword evidence="7" id="KW-1185">Reference proteome</keyword>
<sequence>MAPIPRLETRLSLRHLTLLTAIDREGSLLGAAQSVGLTQSAVTKALQEAEAVVGTRLFERTNRGALATQEGQVLLAHAKLVLTQLRHAGQELEDMRTGSGGRVAVGVLVSAAVSILPMAIAAVMKDRPNLAVKVIEGTNDVLMPLLRTGELDLVIGRLPVFSSGSGIAEETLCEDYASIVLRRGHPLLERKQLGLGDLMGHPWILPRHETSLRRQIDEAFRQAGLRAPINIVESVSLLTNRALVLRANYLAVWPVQLAQTERDLGLVQILDIDLPTTRRPIGISTRRDARLSPAAETLIKALRHEAARTAAGMAHSS</sequence>
<dbReference type="Pfam" id="PF03466">
    <property type="entry name" value="LysR_substrate"/>
    <property type="match status" value="1"/>
</dbReference>
<dbReference type="InterPro" id="IPR050950">
    <property type="entry name" value="HTH-type_LysR_regulators"/>
</dbReference>
<proteinExistence type="inferred from homology"/>
<dbReference type="EMBL" id="JAOWLA010000018">
    <property type="protein sequence ID" value="MCV2866336.1"/>
    <property type="molecule type" value="Genomic_DNA"/>
</dbReference>
<gene>
    <name evidence="6" type="ORF">OE647_16575</name>
</gene>
<feature type="domain" description="HTH lysR-type" evidence="5">
    <location>
        <begin position="11"/>
        <end position="68"/>
    </location>
</feature>
<dbReference type="PANTHER" id="PTHR30419:SF8">
    <property type="entry name" value="NITROGEN ASSIMILATION TRANSCRIPTIONAL ACTIVATOR-RELATED"/>
    <property type="match status" value="1"/>
</dbReference>
<evidence type="ECO:0000256" key="4">
    <source>
        <dbReference type="ARBA" id="ARBA00023163"/>
    </source>
</evidence>
<dbReference type="Gene3D" id="3.40.190.290">
    <property type="match status" value="1"/>
</dbReference>
<keyword evidence="2" id="KW-0805">Transcription regulation</keyword>
<dbReference type="InterPro" id="IPR000847">
    <property type="entry name" value="LysR_HTH_N"/>
</dbReference>
<evidence type="ECO:0000256" key="2">
    <source>
        <dbReference type="ARBA" id="ARBA00023015"/>
    </source>
</evidence>
<dbReference type="PANTHER" id="PTHR30419">
    <property type="entry name" value="HTH-TYPE TRANSCRIPTIONAL REGULATOR YBHD"/>
    <property type="match status" value="1"/>
</dbReference>
<dbReference type="PROSITE" id="PS50931">
    <property type="entry name" value="HTH_LYSR"/>
    <property type="match status" value="1"/>
</dbReference>
<reference evidence="6 7" key="1">
    <citation type="submission" date="2022-10" db="EMBL/GenBank/DDBJ databases">
        <title>Defluviimonas sp. nov., isolated from ocean surface water.</title>
        <authorList>
            <person name="He W."/>
            <person name="Wang L."/>
            <person name="Zhang D.-F."/>
        </authorList>
    </citation>
    <scope>NUCLEOTIDE SEQUENCE [LARGE SCALE GENOMIC DNA]</scope>
    <source>
        <strain evidence="6 7">WL0075</strain>
    </source>
</reference>
<evidence type="ECO:0000256" key="1">
    <source>
        <dbReference type="ARBA" id="ARBA00009437"/>
    </source>
</evidence>
<organism evidence="6 7">
    <name type="scientific">Albidovulum sediminicola</name>
    <dbReference type="NCBI Taxonomy" id="2984331"/>
    <lineage>
        <taxon>Bacteria</taxon>
        <taxon>Pseudomonadati</taxon>
        <taxon>Pseudomonadota</taxon>
        <taxon>Alphaproteobacteria</taxon>
        <taxon>Rhodobacterales</taxon>
        <taxon>Paracoccaceae</taxon>
        <taxon>Albidovulum</taxon>
    </lineage>
</organism>